<sequence>MTPAVLKEVHGIDGLGVLVKDIVAECEVFQRVNYSESKASLMNIVGVSNPFSVWGIDVASPIPESKDLKNKYIIVGIDYYTKWPVARATKDITTDNILKLIKEEIFERFGIP</sequence>
<dbReference type="PANTHER" id="PTHR37984:SF5">
    <property type="entry name" value="PROTEIN NYNRIN-LIKE"/>
    <property type="match status" value="1"/>
</dbReference>
<dbReference type="OrthoDB" id="2195316at2759"/>
<dbReference type="InterPro" id="IPR036397">
    <property type="entry name" value="RNaseH_sf"/>
</dbReference>
<evidence type="ECO:0000313" key="2">
    <source>
        <dbReference type="EMBL" id="OMJ15710.1"/>
    </source>
</evidence>
<proteinExistence type="predicted"/>
<dbReference type="Proteomes" id="UP000187429">
    <property type="component" value="Unassembled WGS sequence"/>
</dbReference>
<protein>
    <submittedName>
        <fullName evidence="2">Pol polyprotein</fullName>
    </submittedName>
</protein>
<reference evidence="3" key="1">
    <citation type="submission" date="2017-01" db="EMBL/GenBank/DDBJ databases">
        <authorList>
            <person name="Wang Y."/>
            <person name="White M."/>
            <person name="Kvist S."/>
            <person name="Moncalvo J.-M."/>
        </authorList>
    </citation>
    <scope>NUCLEOTIDE SEQUENCE [LARGE SCALE GENOMIC DNA]</scope>
    <source>
        <strain evidence="3">ID-206-W2</strain>
    </source>
</reference>
<organism evidence="2 3">
    <name type="scientific">Smittium culicis</name>
    <dbReference type="NCBI Taxonomy" id="133412"/>
    <lineage>
        <taxon>Eukaryota</taxon>
        <taxon>Fungi</taxon>
        <taxon>Fungi incertae sedis</taxon>
        <taxon>Zoopagomycota</taxon>
        <taxon>Kickxellomycotina</taxon>
        <taxon>Harpellomycetes</taxon>
        <taxon>Harpellales</taxon>
        <taxon>Legeriomycetaceae</taxon>
        <taxon>Smittium</taxon>
    </lineage>
</organism>
<dbReference type="InterPro" id="IPR001584">
    <property type="entry name" value="Integrase_cat-core"/>
</dbReference>
<dbReference type="GO" id="GO:0015074">
    <property type="term" value="P:DNA integration"/>
    <property type="evidence" value="ECO:0007669"/>
    <property type="project" value="InterPro"/>
</dbReference>
<keyword evidence="3" id="KW-1185">Reference proteome</keyword>
<dbReference type="PANTHER" id="PTHR37984">
    <property type="entry name" value="PROTEIN CBG26694"/>
    <property type="match status" value="1"/>
</dbReference>
<name>A0A1R1XM40_9FUNG</name>
<comment type="caution">
    <text evidence="2">The sequence shown here is derived from an EMBL/GenBank/DDBJ whole genome shotgun (WGS) entry which is preliminary data.</text>
</comment>
<dbReference type="Gene3D" id="3.30.420.10">
    <property type="entry name" value="Ribonuclease H-like superfamily/Ribonuclease H"/>
    <property type="match status" value="1"/>
</dbReference>
<accession>A0A1R1XM40</accession>
<dbReference type="InterPro" id="IPR012337">
    <property type="entry name" value="RNaseH-like_sf"/>
</dbReference>
<dbReference type="GO" id="GO:0003676">
    <property type="term" value="F:nucleic acid binding"/>
    <property type="evidence" value="ECO:0007669"/>
    <property type="project" value="InterPro"/>
</dbReference>
<feature type="domain" description="Integrase catalytic" evidence="1">
    <location>
        <begin position="46"/>
        <end position="112"/>
    </location>
</feature>
<dbReference type="InterPro" id="IPR050951">
    <property type="entry name" value="Retrovirus_Pol_polyprotein"/>
</dbReference>
<dbReference type="GO" id="GO:0005634">
    <property type="term" value="C:nucleus"/>
    <property type="evidence" value="ECO:0007669"/>
    <property type="project" value="UniProtKB-ARBA"/>
</dbReference>
<evidence type="ECO:0000259" key="1">
    <source>
        <dbReference type="PROSITE" id="PS50994"/>
    </source>
</evidence>
<dbReference type="AlphaFoldDB" id="A0A1R1XM40"/>
<gene>
    <name evidence="2" type="ORF">AYI69_g8104</name>
</gene>
<dbReference type="PROSITE" id="PS50994">
    <property type="entry name" value="INTEGRASE"/>
    <property type="match status" value="1"/>
</dbReference>
<evidence type="ECO:0000313" key="3">
    <source>
        <dbReference type="Proteomes" id="UP000187429"/>
    </source>
</evidence>
<dbReference type="EMBL" id="LSSM01004148">
    <property type="protein sequence ID" value="OMJ15710.1"/>
    <property type="molecule type" value="Genomic_DNA"/>
</dbReference>
<dbReference type="SUPFAM" id="SSF53098">
    <property type="entry name" value="Ribonuclease H-like"/>
    <property type="match status" value="1"/>
</dbReference>